<evidence type="ECO:0000256" key="5">
    <source>
        <dbReference type="ARBA" id="ARBA00023163"/>
    </source>
</evidence>
<feature type="region of interest" description="Disordered" evidence="8">
    <location>
        <begin position="1"/>
        <end position="25"/>
    </location>
</feature>
<keyword evidence="4" id="KW-0010">Activator</keyword>
<dbReference type="PROSITE" id="PS51032">
    <property type="entry name" value="AP2_ERF"/>
    <property type="match status" value="1"/>
</dbReference>
<evidence type="ECO:0000313" key="10">
    <source>
        <dbReference type="EMBL" id="KCW79362.1"/>
    </source>
</evidence>
<evidence type="ECO:0000256" key="2">
    <source>
        <dbReference type="ARBA" id="ARBA00023015"/>
    </source>
</evidence>
<comment type="similarity">
    <text evidence="7">Belongs to the AP2/ERF transcription factor family. ERF subfamily.</text>
</comment>
<dbReference type="STRING" id="71139.A0A059CLV6"/>
<dbReference type="AlphaFoldDB" id="A0A059CLV6"/>
<dbReference type="PRINTS" id="PR00367">
    <property type="entry name" value="ETHRSPELEMNT"/>
</dbReference>
<evidence type="ECO:0000256" key="1">
    <source>
        <dbReference type="ARBA" id="ARBA00004123"/>
    </source>
</evidence>
<evidence type="ECO:0000256" key="6">
    <source>
        <dbReference type="ARBA" id="ARBA00023242"/>
    </source>
</evidence>
<protein>
    <recommendedName>
        <fullName evidence="9">AP2/ERF domain-containing protein</fullName>
    </recommendedName>
</protein>
<dbReference type="InParanoid" id="A0A059CLV6"/>
<reference evidence="10" key="1">
    <citation type="submission" date="2013-07" db="EMBL/GenBank/DDBJ databases">
        <title>The genome of Eucalyptus grandis.</title>
        <authorList>
            <person name="Schmutz J."/>
            <person name="Hayes R."/>
            <person name="Myburg A."/>
            <person name="Tuskan G."/>
            <person name="Grattapaglia D."/>
            <person name="Rokhsar D.S."/>
        </authorList>
    </citation>
    <scope>NUCLEOTIDE SEQUENCE</scope>
    <source>
        <tissue evidence="10">Leaf extractions</tissue>
    </source>
</reference>
<organism evidence="10">
    <name type="scientific">Eucalyptus grandis</name>
    <name type="common">Flooded gum</name>
    <dbReference type="NCBI Taxonomy" id="71139"/>
    <lineage>
        <taxon>Eukaryota</taxon>
        <taxon>Viridiplantae</taxon>
        <taxon>Streptophyta</taxon>
        <taxon>Embryophyta</taxon>
        <taxon>Tracheophyta</taxon>
        <taxon>Spermatophyta</taxon>
        <taxon>Magnoliopsida</taxon>
        <taxon>eudicotyledons</taxon>
        <taxon>Gunneridae</taxon>
        <taxon>Pentapetalae</taxon>
        <taxon>rosids</taxon>
        <taxon>malvids</taxon>
        <taxon>Myrtales</taxon>
        <taxon>Myrtaceae</taxon>
        <taxon>Myrtoideae</taxon>
        <taxon>Eucalypteae</taxon>
        <taxon>Eucalyptus</taxon>
    </lineage>
</organism>
<dbReference type="InterPro" id="IPR016177">
    <property type="entry name" value="DNA-bd_dom_sf"/>
</dbReference>
<evidence type="ECO:0000256" key="7">
    <source>
        <dbReference type="ARBA" id="ARBA00024343"/>
    </source>
</evidence>
<dbReference type="SUPFAM" id="SSF54171">
    <property type="entry name" value="DNA-binding domain"/>
    <property type="match status" value="1"/>
</dbReference>
<gene>
    <name evidence="10" type="ORF">EUGRSUZ_C00781</name>
</gene>
<dbReference type="Gramene" id="KCW79362">
    <property type="protein sequence ID" value="KCW79362"/>
    <property type="gene ID" value="EUGRSUZ_C00781"/>
</dbReference>
<keyword evidence="2" id="KW-0805">Transcription regulation</keyword>
<name>A0A059CLV6_EUCGR</name>
<evidence type="ECO:0000256" key="4">
    <source>
        <dbReference type="ARBA" id="ARBA00023159"/>
    </source>
</evidence>
<proteinExistence type="inferred from homology"/>
<dbReference type="PANTHER" id="PTHR31985:SF312">
    <property type="entry name" value="AP2_ERF DOMAIN-CONTAINING PROTEIN"/>
    <property type="match status" value="1"/>
</dbReference>
<evidence type="ECO:0000259" key="9">
    <source>
        <dbReference type="PROSITE" id="PS51032"/>
    </source>
</evidence>
<dbReference type="InterPro" id="IPR051032">
    <property type="entry name" value="AP2/ERF_TF_ERF_subfamily"/>
</dbReference>
<dbReference type="GO" id="GO:0003677">
    <property type="term" value="F:DNA binding"/>
    <property type="evidence" value="ECO:0007669"/>
    <property type="project" value="UniProtKB-KW"/>
</dbReference>
<evidence type="ECO:0000256" key="8">
    <source>
        <dbReference type="SAM" id="MobiDB-lite"/>
    </source>
</evidence>
<evidence type="ECO:0000256" key="3">
    <source>
        <dbReference type="ARBA" id="ARBA00023125"/>
    </source>
</evidence>
<dbReference type="Pfam" id="PF00847">
    <property type="entry name" value="AP2"/>
    <property type="match status" value="1"/>
</dbReference>
<keyword evidence="6" id="KW-0539">Nucleus</keyword>
<accession>A0A059CLV6</accession>
<feature type="domain" description="AP2/ERF" evidence="9">
    <location>
        <begin position="29"/>
        <end position="86"/>
    </location>
</feature>
<dbReference type="PANTHER" id="PTHR31985">
    <property type="entry name" value="ETHYLENE-RESPONSIVE TRANSCRIPTION FACTOR ERF042-RELATED"/>
    <property type="match status" value="1"/>
</dbReference>
<sequence>MARRGGAKEANGGSEAPDAVLPRAHHRHRYKGVRMRKWGKWVAEIRQPNSRDRIWLGSYATAEEAARAYDAAVLCLRGPTALLNFPDLPPEIPPSAAAGGGGVSASQVQMAAARHAHGRRAATAAETSTCSGGEPCGSSSPDVLQIAANSSGGGEDISRFATDGCYLGTEHGVQVNS</sequence>
<dbReference type="InterPro" id="IPR001471">
    <property type="entry name" value="AP2/ERF_dom"/>
</dbReference>
<keyword evidence="3" id="KW-0238">DNA-binding</keyword>
<keyword evidence="5" id="KW-0804">Transcription</keyword>
<dbReference type="CDD" id="cd00018">
    <property type="entry name" value="AP2"/>
    <property type="match status" value="1"/>
</dbReference>
<comment type="subcellular location">
    <subcellularLocation>
        <location evidence="1">Nucleus</location>
    </subcellularLocation>
</comment>
<dbReference type="Gene3D" id="3.30.730.10">
    <property type="entry name" value="AP2/ERF domain"/>
    <property type="match status" value="1"/>
</dbReference>
<dbReference type="GO" id="GO:0003700">
    <property type="term" value="F:DNA-binding transcription factor activity"/>
    <property type="evidence" value="ECO:0007669"/>
    <property type="project" value="InterPro"/>
</dbReference>
<dbReference type="eggNOG" id="ENOG502S4W7">
    <property type="taxonomic scope" value="Eukaryota"/>
</dbReference>
<dbReference type="FunFam" id="3.30.730.10:FF:000001">
    <property type="entry name" value="Ethylene-responsive transcription factor 2"/>
    <property type="match status" value="1"/>
</dbReference>
<dbReference type="InterPro" id="IPR036955">
    <property type="entry name" value="AP2/ERF_dom_sf"/>
</dbReference>
<dbReference type="SMART" id="SM00380">
    <property type="entry name" value="AP2"/>
    <property type="match status" value="1"/>
</dbReference>
<dbReference type="GO" id="GO:0005634">
    <property type="term" value="C:nucleus"/>
    <property type="evidence" value="ECO:0007669"/>
    <property type="project" value="UniProtKB-SubCell"/>
</dbReference>
<dbReference type="EMBL" id="KK198755">
    <property type="protein sequence ID" value="KCW79362.1"/>
    <property type="molecule type" value="Genomic_DNA"/>
</dbReference>